<dbReference type="CDD" id="cd11041">
    <property type="entry name" value="CYP503A1-like"/>
    <property type="match status" value="1"/>
</dbReference>
<dbReference type="InterPro" id="IPR017972">
    <property type="entry name" value="Cyt_P450_CS"/>
</dbReference>
<dbReference type="InterPro" id="IPR002403">
    <property type="entry name" value="Cyt_P450_E_grp-IV"/>
</dbReference>
<gene>
    <name evidence="12" type="ORF">FB567DRAFT_593133</name>
</gene>
<keyword evidence="11" id="KW-1133">Transmembrane helix</keyword>
<comment type="pathway">
    <text evidence="2">Mycotoxin biosynthesis.</text>
</comment>
<evidence type="ECO:0000256" key="3">
    <source>
        <dbReference type="ARBA" id="ARBA00010617"/>
    </source>
</evidence>
<comment type="cofactor">
    <cofactor evidence="1 9">
        <name>heme</name>
        <dbReference type="ChEBI" id="CHEBI:30413"/>
    </cofactor>
</comment>
<evidence type="ECO:0000313" key="12">
    <source>
        <dbReference type="EMBL" id="KAH7086182.1"/>
    </source>
</evidence>
<dbReference type="PANTHER" id="PTHR46206:SF2">
    <property type="entry name" value="CYTOCHROME P450 MONOOXYGENASE AUSG-RELATED"/>
    <property type="match status" value="1"/>
</dbReference>
<comment type="caution">
    <text evidence="12">The sequence shown here is derived from an EMBL/GenBank/DDBJ whole genome shotgun (WGS) entry which is preliminary data.</text>
</comment>
<sequence length="531" mass="60323">MPDTIYESGLSMPSALHSFSYFITSAIVLLLALAFYYGAVSPLGRELAVPNYELVGTNKGESFDDSKQRYFTNSREILQEGLSKTGKGFQVCTPLGPLIVLKKEFINEIQRHKHLSFAKNVVRANFTKLPGVGLMAGMGGFRWGGDRIDVFKDVARIQLTQSLGKITEGLSNETALSLQDYFPPSKDWRKIVFYPSAVKLVSRLSSYAFLGPVLCRNDEWLDINGDYAVVGIDFIRHLRLWPSMVQPIVQYFLPQRRIMRQQELTARRIIGKELDKRRLRAAADERAGKPKKTYTDALQWLQDTMDKTNKRFDIASGVLGMGLGAVHTTSMALTRAMFDLCDNPEWIQPLRDEVKSALEQDGGWNKVTLHKMKLMDSVLKESQRRNPVHFTILTRVAEQDVTLSHGIHIRKNDMVTATTYDTMMDPEVYPEPERFIGDRFLKLRQIPGNENKFQYVTTSSDHIGFGHGEHACPGRFFAGNELKIVLAHMLMKYEWKFAPGSRSSNIELAQDIVPNPSAEMMFRERTPEIQL</sequence>
<dbReference type="GO" id="GO:0020037">
    <property type="term" value="F:heme binding"/>
    <property type="evidence" value="ECO:0007669"/>
    <property type="project" value="InterPro"/>
</dbReference>
<name>A0A8K0R3S5_9PLEO</name>
<dbReference type="Pfam" id="PF00067">
    <property type="entry name" value="p450"/>
    <property type="match status" value="1"/>
</dbReference>
<dbReference type="AlphaFoldDB" id="A0A8K0R3S5"/>
<keyword evidence="11" id="KW-0472">Membrane</keyword>
<evidence type="ECO:0000256" key="7">
    <source>
        <dbReference type="ARBA" id="ARBA00023004"/>
    </source>
</evidence>
<dbReference type="Gene3D" id="1.10.630.10">
    <property type="entry name" value="Cytochrome P450"/>
    <property type="match status" value="1"/>
</dbReference>
<dbReference type="OrthoDB" id="1844152at2759"/>
<keyword evidence="11" id="KW-0812">Transmembrane</keyword>
<dbReference type="EMBL" id="JAGMVJ010000011">
    <property type="protein sequence ID" value="KAH7086182.1"/>
    <property type="molecule type" value="Genomic_DNA"/>
</dbReference>
<evidence type="ECO:0000256" key="1">
    <source>
        <dbReference type="ARBA" id="ARBA00001971"/>
    </source>
</evidence>
<organism evidence="12 13">
    <name type="scientific">Paraphoma chrysanthemicola</name>
    <dbReference type="NCBI Taxonomy" id="798071"/>
    <lineage>
        <taxon>Eukaryota</taxon>
        <taxon>Fungi</taxon>
        <taxon>Dikarya</taxon>
        <taxon>Ascomycota</taxon>
        <taxon>Pezizomycotina</taxon>
        <taxon>Dothideomycetes</taxon>
        <taxon>Pleosporomycetidae</taxon>
        <taxon>Pleosporales</taxon>
        <taxon>Pleosporineae</taxon>
        <taxon>Phaeosphaeriaceae</taxon>
        <taxon>Paraphoma</taxon>
    </lineage>
</organism>
<keyword evidence="13" id="KW-1185">Reference proteome</keyword>
<evidence type="ECO:0000256" key="6">
    <source>
        <dbReference type="ARBA" id="ARBA00023002"/>
    </source>
</evidence>
<feature type="binding site" description="axial binding residue" evidence="9">
    <location>
        <position position="472"/>
    </location>
    <ligand>
        <name>heme</name>
        <dbReference type="ChEBI" id="CHEBI:30413"/>
    </ligand>
    <ligandPart>
        <name>Fe</name>
        <dbReference type="ChEBI" id="CHEBI:18248"/>
    </ligandPart>
</feature>
<evidence type="ECO:0000256" key="11">
    <source>
        <dbReference type="SAM" id="Phobius"/>
    </source>
</evidence>
<evidence type="ECO:0000256" key="5">
    <source>
        <dbReference type="ARBA" id="ARBA00022723"/>
    </source>
</evidence>
<feature type="transmembrane region" description="Helical" evidence="11">
    <location>
        <begin position="20"/>
        <end position="39"/>
    </location>
</feature>
<dbReference type="GO" id="GO:0016705">
    <property type="term" value="F:oxidoreductase activity, acting on paired donors, with incorporation or reduction of molecular oxygen"/>
    <property type="evidence" value="ECO:0007669"/>
    <property type="project" value="InterPro"/>
</dbReference>
<evidence type="ECO:0000256" key="8">
    <source>
        <dbReference type="ARBA" id="ARBA00023033"/>
    </source>
</evidence>
<keyword evidence="8 10" id="KW-0503">Monooxygenase</keyword>
<protein>
    <submittedName>
        <fullName evidence="12">Cytochrome P450</fullName>
    </submittedName>
</protein>
<dbReference type="PROSITE" id="PS00086">
    <property type="entry name" value="CYTOCHROME_P450"/>
    <property type="match status" value="1"/>
</dbReference>
<keyword evidence="4 9" id="KW-0349">Heme</keyword>
<reference evidence="12" key="1">
    <citation type="journal article" date="2021" name="Nat. Commun.">
        <title>Genetic determinants of endophytism in the Arabidopsis root mycobiome.</title>
        <authorList>
            <person name="Mesny F."/>
            <person name="Miyauchi S."/>
            <person name="Thiergart T."/>
            <person name="Pickel B."/>
            <person name="Atanasova L."/>
            <person name="Karlsson M."/>
            <person name="Huettel B."/>
            <person name="Barry K.W."/>
            <person name="Haridas S."/>
            <person name="Chen C."/>
            <person name="Bauer D."/>
            <person name="Andreopoulos W."/>
            <person name="Pangilinan J."/>
            <person name="LaButti K."/>
            <person name="Riley R."/>
            <person name="Lipzen A."/>
            <person name="Clum A."/>
            <person name="Drula E."/>
            <person name="Henrissat B."/>
            <person name="Kohler A."/>
            <person name="Grigoriev I.V."/>
            <person name="Martin F.M."/>
            <person name="Hacquard S."/>
        </authorList>
    </citation>
    <scope>NUCLEOTIDE SEQUENCE</scope>
    <source>
        <strain evidence="12">MPI-SDFR-AT-0120</strain>
    </source>
</reference>
<keyword evidence="7 9" id="KW-0408">Iron</keyword>
<dbReference type="Proteomes" id="UP000813461">
    <property type="component" value="Unassembled WGS sequence"/>
</dbReference>
<dbReference type="InterPro" id="IPR001128">
    <property type="entry name" value="Cyt_P450"/>
</dbReference>
<proteinExistence type="inferred from homology"/>
<dbReference type="SUPFAM" id="SSF48264">
    <property type="entry name" value="Cytochrome P450"/>
    <property type="match status" value="1"/>
</dbReference>
<dbReference type="PRINTS" id="PR00465">
    <property type="entry name" value="EP450IV"/>
</dbReference>
<evidence type="ECO:0000313" key="13">
    <source>
        <dbReference type="Proteomes" id="UP000813461"/>
    </source>
</evidence>
<evidence type="ECO:0000256" key="9">
    <source>
        <dbReference type="PIRSR" id="PIRSR602403-1"/>
    </source>
</evidence>
<keyword evidence="6 10" id="KW-0560">Oxidoreductase</keyword>
<dbReference type="GO" id="GO:0004497">
    <property type="term" value="F:monooxygenase activity"/>
    <property type="evidence" value="ECO:0007669"/>
    <property type="project" value="UniProtKB-KW"/>
</dbReference>
<comment type="similarity">
    <text evidence="3 10">Belongs to the cytochrome P450 family.</text>
</comment>
<accession>A0A8K0R3S5</accession>
<evidence type="ECO:0000256" key="2">
    <source>
        <dbReference type="ARBA" id="ARBA00004685"/>
    </source>
</evidence>
<evidence type="ECO:0000256" key="10">
    <source>
        <dbReference type="RuleBase" id="RU000461"/>
    </source>
</evidence>
<evidence type="ECO:0000256" key="4">
    <source>
        <dbReference type="ARBA" id="ARBA00022617"/>
    </source>
</evidence>
<dbReference type="GO" id="GO:0005506">
    <property type="term" value="F:iron ion binding"/>
    <property type="evidence" value="ECO:0007669"/>
    <property type="project" value="InterPro"/>
</dbReference>
<dbReference type="PANTHER" id="PTHR46206">
    <property type="entry name" value="CYTOCHROME P450"/>
    <property type="match status" value="1"/>
</dbReference>
<dbReference type="InterPro" id="IPR036396">
    <property type="entry name" value="Cyt_P450_sf"/>
</dbReference>
<keyword evidence="5 9" id="KW-0479">Metal-binding</keyword>